<proteinExistence type="predicted"/>
<protein>
    <submittedName>
        <fullName evidence="1">Uncharacterized protein</fullName>
    </submittedName>
</protein>
<dbReference type="RefSeq" id="XP_013320828.1">
    <property type="nucleotide sequence ID" value="XM_013465374.1"/>
</dbReference>
<name>A0A0D2FJC4_9EURO</name>
<dbReference type="GeneID" id="25322384"/>
<dbReference type="Proteomes" id="UP000054342">
    <property type="component" value="Unassembled WGS sequence"/>
</dbReference>
<evidence type="ECO:0000313" key="2">
    <source>
        <dbReference type="Proteomes" id="UP000054342"/>
    </source>
</evidence>
<evidence type="ECO:0000313" key="1">
    <source>
        <dbReference type="EMBL" id="KIW60244.1"/>
    </source>
</evidence>
<dbReference type="HOGENOM" id="CLU_1586501_0_0_1"/>
<dbReference type="EMBL" id="KN847317">
    <property type="protein sequence ID" value="KIW60244.1"/>
    <property type="molecule type" value="Genomic_DNA"/>
</dbReference>
<sequence>MTEVMPHIQSNLDCLKTMQSTTSMADLSVNVPRLQLRPMVALIASANPKLQYQAARKMVNESGSESLSFSRDITRAGAEVNEDSDRYVHLEQAEKSHLPDNTPRNVLQFMSIFILFRSTTQEQHVRDISGNGIVNTVTNDPAAEGEQGGMAARFNTGLARPFPLASLK</sequence>
<reference evidence="1 2" key="1">
    <citation type="submission" date="2015-01" db="EMBL/GenBank/DDBJ databases">
        <title>The Genome Sequence of Exophiala xenobiotica CBS118157.</title>
        <authorList>
            <consortium name="The Broad Institute Genomics Platform"/>
            <person name="Cuomo C."/>
            <person name="de Hoog S."/>
            <person name="Gorbushina A."/>
            <person name="Stielow B."/>
            <person name="Teixiera M."/>
            <person name="Abouelleil A."/>
            <person name="Chapman S.B."/>
            <person name="Priest M."/>
            <person name="Young S.K."/>
            <person name="Wortman J."/>
            <person name="Nusbaum C."/>
            <person name="Birren B."/>
        </authorList>
    </citation>
    <scope>NUCLEOTIDE SEQUENCE [LARGE SCALE GENOMIC DNA]</scope>
    <source>
        <strain evidence="1 2">CBS 118157</strain>
    </source>
</reference>
<organism evidence="1 2">
    <name type="scientific">Exophiala xenobiotica</name>
    <dbReference type="NCBI Taxonomy" id="348802"/>
    <lineage>
        <taxon>Eukaryota</taxon>
        <taxon>Fungi</taxon>
        <taxon>Dikarya</taxon>
        <taxon>Ascomycota</taxon>
        <taxon>Pezizomycotina</taxon>
        <taxon>Eurotiomycetes</taxon>
        <taxon>Chaetothyriomycetidae</taxon>
        <taxon>Chaetothyriales</taxon>
        <taxon>Herpotrichiellaceae</taxon>
        <taxon>Exophiala</taxon>
    </lineage>
</organism>
<keyword evidence="2" id="KW-1185">Reference proteome</keyword>
<dbReference type="AlphaFoldDB" id="A0A0D2FJC4"/>
<gene>
    <name evidence="1" type="ORF">PV05_00476</name>
</gene>
<accession>A0A0D2FJC4</accession>